<organism evidence="1">
    <name type="scientific">marine sediment metagenome</name>
    <dbReference type="NCBI Taxonomy" id="412755"/>
    <lineage>
        <taxon>unclassified sequences</taxon>
        <taxon>metagenomes</taxon>
        <taxon>ecological metagenomes</taxon>
    </lineage>
</organism>
<name>A0A0F9KL38_9ZZZZ</name>
<reference evidence="1" key="1">
    <citation type="journal article" date="2015" name="Nature">
        <title>Complex archaea that bridge the gap between prokaryotes and eukaryotes.</title>
        <authorList>
            <person name="Spang A."/>
            <person name="Saw J.H."/>
            <person name="Jorgensen S.L."/>
            <person name="Zaremba-Niedzwiedzka K."/>
            <person name="Martijn J."/>
            <person name="Lind A.E."/>
            <person name="van Eijk R."/>
            <person name="Schleper C."/>
            <person name="Guy L."/>
            <person name="Ettema T.J."/>
        </authorList>
    </citation>
    <scope>NUCLEOTIDE SEQUENCE</scope>
</reference>
<gene>
    <name evidence="1" type="ORF">LCGC14_1315710</name>
</gene>
<protein>
    <submittedName>
        <fullName evidence="1">Uncharacterized protein</fullName>
    </submittedName>
</protein>
<accession>A0A0F9KL38</accession>
<dbReference type="EMBL" id="LAZR01007803">
    <property type="protein sequence ID" value="KKM82819.1"/>
    <property type="molecule type" value="Genomic_DNA"/>
</dbReference>
<comment type="caution">
    <text evidence="1">The sequence shown here is derived from an EMBL/GenBank/DDBJ whole genome shotgun (WGS) entry which is preliminary data.</text>
</comment>
<evidence type="ECO:0000313" key="1">
    <source>
        <dbReference type="EMBL" id="KKM82819.1"/>
    </source>
</evidence>
<proteinExistence type="predicted"/>
<sequence length="54" mass="6237">MKVTCFDIDWDTDGLKTKLPKKTIVEVESFDEVVDALSDKFGWCINSLKIKEEK</sequence>
<dbReference type="AlphaFoldDB" id="A0A0F9KL38"/>